<dbReference type="EMBL" id="ML143488">
    <property type="protein sequence ID" value="TBU24075.1"/>
    <property type="molecule type" value="Genomic_DNA"/>
</dbReference>
<dbReference type="AlphaFoldDB" id="A0A4Q9MAA0"/>
<evidence type="ECO:0000313" key="1">
    <source>
        <dbReference type="EMBL" id="TBU24075.1"/>
    </source>
</evidence>
<reference evidence="1" key="1">
    <citation type="submission" date="2019-01" db="EMBL/GenBank/DDBJ databases">
        <title>Draft genome sequences of three monokaryotic isolates of the white-rot basidiomycete fungus Dichomitus squalens.</title>
        <authorList>
            <consortium name="DOE Joint Genome Institute"/>
            <person name="Lopez S.C."/>
            <person name="Andreopoulos B."/>
            <person name="Pangilinan J."/>
            <person name="Lipzen A."/>
            <person name="Riley R."/>
            <person name="Ahrendt S."/>
            <person name="Ng V."/>
            <person name="Barry K."/>
            <person name="Daum C."/>
            <person name="Grigoriev I.V."/>
            <person name="Hilden K.S."/>
            <person name="Makela M.R."/>
            <person name="de Vries R.P."/>
        </authorList>
    </citation>
    <scope>NUCLEOTIDE SEQUENCE [LARGE SCALE GENOMIC DNA]</scope>
    <source>
        <strain evidence="1">OM18370.1</strain>
    </source>
</reference>
<accession>A0A4Q9MAA0</accession>
<gene>
    <name evidence="1" type="ORF">BD311DRAFT_41137</name>
</gene>
<dbReference type="Proteomes" id="UP000292957">
    <property type="component" value="Unassembled WGS sequence"/>
</dbReference>
<organism evidence="1">
    <name type="scientific">Dichomitus squalens</name>
    <dbReference type="NCBI Taxonomy" id="114155"/>
    <lineage>
        <taxon>Eukaryota</taxon>
        <taxon>Fungi</taxon>
        <taxon>Dikarya</taxon>
        <taxon>Basidiomycota</taxon>
        <taxon>Agaricomycotina</taxon>
        <taxon>Agaricomycetes</taxon>
        <taxon>Polyporales</taxon>
        <taxon>Polyporaceae</taxon>
        <taxon>Dichomitus</taxon>
    </lineage>
</organism>
<proteinExistence type="predicted"/>
<name>A0A4Q9MAA0_9APHY</name>
<sequence>MLVLNILYVTFIFLPNSPLHIPLTSSSYVTKILEPITAVLISHFILDLHEAHHAMAHQENISAIEVMGSLGWECSSLTVAVDEGSLSDEQGFISPKPHRRVESVDDIELGAV</sequence>
<protein>
    <submittedName>
        <fullName evidence="1">Uncharacterized protein</fullName>
    </submittedName>
</protein>